<dbReference type="Proteomes" id="UP000482800">
    <property type="component" value="Unassembled WGS sequence"/>
</dbReference>
<accession>A0A6V8KEW4</accession>
<protein>
    <submittedName>
        <fullName evidence="1">Uncharacterized protein</fullName>
    </submittedName>
</protein>
<reference evidence="1 2" key="1">
    <citation type="submission" date="2020-03" db="EMBL/GenBank/DDBJ databases">
        <title>Whole genome shotgun sequence of Phytohabitans houttuyneae NBRC 108639.</title>
        <authorList>
            <person name="Komaki H."/>
            <person name="Tamura T."/>
        </authorList>
    </citation>
    <scope>NUCLEOTIDE SEQUENCE [LARGE SCALE GENOMIC DNA]</scope>
    <source>
        <strain evidence="1 2">NBRC 108639</strain>
    </source>
</reference>
<reference evidence="1 2" key="2">
    <citation type="submission" date="2020-03" db="EMBL/GenBank/DDBJ databases">
        <authorList>
            <person name="Ichikawa N."/>
            <person name="Kimura A."/>
            <person name="Kitahashi Y."/>
            <person name="Uohara A."/>
        </authorList>
    </citation>
    <scope>NUCLEOTIDE SEQUENCE [LARGE SCALE GENOMIC DNA]</scope>
    <source>
        <strain evidence="1 2">NBRC 108639</strain>
    </source>
</reference>
<dbReference type="EMBL" id="BLPF01000001">
    <property type="protein sequence ID" value="GFJ80619.1"/>
    <property type="molecule type" value="Genomic_DNA"/>
</dbReference>
<evidence type="ECO:0000313" key="1">
    <source>
        <dbReference type="EMBL" id="GFJ80619.1"/>
    </source>
</evidence>
<sequence>MLAPGRRLIWATCPSTHTHPSLATHAPTFWLTTRTGHGSSGVLLGVSGCVTLASLCAVRGNPGLGQGRWRGVARTMAG</sequence>
<gene>
    <name evidence="1" type="ORF">Phou_047990</name>
</gene>
<name>A0A6V8KEW4_9ACTN</name>
<dbReference type="AlphaFoldDB" id="A0A6V8KEW4"/>
<comment type="caution">
    <text evidence="1">The sequence shown here is derived from an EMBL/GenBank/DDBJ whole genome shotgun (WGS) entry which is preliminary data.</text>
</comment>
<proteinExistence type="predicted"/>
<evidence type="ECO:0000313" key="2">
    <source>
        <dbReference type="Proteomes" id="UP000482800"/>
    </source>
</evidence>
<organism evidence="1 2">
    <name type="scientific">Phytohabitans houttuyneae</name>
    <dbReference type="NCBI Taxonomy" id="1076126"/>
    <lineage>
        <taxon>Bacteria</taxon>
        <taxon>Bacillati</taxon>
        <taxon>Actinomycetota</taxon>
        <taxon>Actinomycetes</taxon>
        <taxon>Micromonosporales</taxon>
        <taxon>Micromonosporaceae</taxon>
    </lineage>
</organism>
<keyword evidence="2" id="KW-1185">Reference proteome</keyword>